<protein>
    <submittedName>
        <fullName evidence="2">N-acetyltransferase</fullName>
    </submittedName>
</protein>
<dbReference type="Pfam" id="PF13302">
    <property type="entry name" value="Acetyltransf_3"/>
    <property type="match status" value="1"/>
</dbReference>
<feature type="domain" description="N-acetyltransferase" evidence="1">
    <location>
        <begin position="7"/>
        <end position="171"/>
    </location>
</feature>
<evidence type="ECO:0000259" key="1">
    <source>
        <dbReference type="PROSITE" id="PS51186"/>
    </source>
</evidence>
<keyword evidence="3" id="KW-1185">Reference proteome</keyword>
<dbReference type="OrthoDB" id="9814648at2"/>
<dbReference type="GO" id="GO:0016747">
    <property type="term" value="F:acyltransferase activity, transferring groups other than amino-acyl groups"/>
    <property type="evidence" value="ECO:0007669"/>
    <property type="project" value="InterPro"/>
</dbReference>
<gene>
    <name evidence="2" type="ORF">D7231_23350</name>
</gene>
<dbReference type="InterPro" id="IPR016181">
    <property type="entry name" value="Acyl_CoA_acyltransferase"/>
</dbReference>
<dbReference type="SUPFAM" id="SSF55729">
    <property type="entry name" value="Acyl-CoA N-acyltransferases (Nat)"/>
    <property type="match status" value="1"/>
</dbReference>
<dbReference type="EMBL" id="RBAM01000009">
    <property type="protein sequence ID" value="RKN69978.1"/>
    <property type="molecule type" value="Genomic_DNA"/>
</dbReference>
<dbReference type="InterPro" id="IPR000182">
    <property type="entry name" value="GNAT_dom"/>
</dbReference>
<name>A0A3B0BC53_9ACTN</name>
<dbReference type="PANTHER" id="PTHR43415">
    <property type="entry name" value="SPERMIDINE N(1)-ACETYLTRANSFERASE"/>
    <property type="match status" value="1"/>
</dbReference>
<dbReference type="PROSITE" id="PS51186">
    <property type="entry name" value="GNAT"/>
    <property type="match status" value="1"/>
</dbReference>
<dbReference type="Proteomes" id="UP000270343">
    <property type="component" value="Unassembled WGS sequence"/>
</dbReference>
<dbReference type="RefSeq" id="WP_120757458.1">
    <property type="nucleotide sequence ID" value="NZ_RBAM01000009.1"/>
</dbReference>
<proteinExistence type="predicted"/>
<keyword evidence="2" id="KW-0808">Transferase</keyword>
<accession>A0A3B0BC53</accession>
<evidence type="ECO:0000313" key="3">
    <source>
        <dbReference type="Proteomes" id="UP000270343"/>
    </source>
</evidence>
<dbReference type="PANTHER" id="PTHR43415:SF3">
    <property type="entry name" value="GNAT-FAMILY ACETYLTRANSFERASE"/>
    <property type="match status" value="1"/>
</dbReference>
<reference evidence="2 3" key="1">
    <citation type="journal article" date="2015" name="Antonie Van Leeuwenhoek">
        <title>Streptomyces klenkii sp. nov., isolated from deep marine sediment.</title>
        <authorList>
            <person name="Veyisoglu A."/>
            <person name="Sahin N."/>
        </authorList>
    </citation>
    <scope>NUCLEOTIDE SEQUENCE [LARGE SCALE GENOMIC DNA]</scope>
    <source>
        <strain evidence="2 3">KCTC 29202</strain>
    </source>
</reference>
<evidence type="ECO:0000313" key="2">
    <source>
        <dbReference type="EMBL" id="RKN69978.1"/>
    </source>
</evidence>
<organism evidence="2 3">
    <name type="scientific">Streptomyces klenkii</name>
    <dbReference type="NCBI Taxonomy" id="1420899"/>
    <lineage>
        <taxon>Bacteria</taxon>
        <taxon>Bacillati</taxon>
        <taxon>Actinomycetota</taxon>
        <taxon>Actinomycetes</taxon>
        <taxon>Kitasatosporales</taxon>
        <taxon>Streptomycetaceae</taxon>
        <taxon>Streptomyces</taxon>
    </lineage>
</organism>
<dbReference type="Gene3D" id="3.40.630.30">
    <property type="match status" value="1"/>
</dbReference>
<dbReference type="AlphaFoldDB" id="A0A3B0BC53"/>
<sequence length="174" mass="19903">MLTGDLVRLRALEPSDAGTMWRWNNDPVIGRWMFGGHPESLAQITERFASLPRNSYASTFLGVEPLGEQRLIGSVRLRDAAPETGSAELDLRIGDKNYWGRGYATDTVRVICRFGFDELRLHRISLTVVADNESARRVYEKTGFVEEGRQRECFRRDGKWHDMILMGLLEGELR</sequence>
<comment type="caution">
    <text evidence="2">The sequence shown here is derived from an EMBL/GenBank/DDBJ whole genome shotgun (WGS) entry which is preliminary data.</text>
</comment>